<dbReference type="PANTHER" id="PTHR46401">
    <property type="entry name" value="GLYCOSYLTRANSFERASE WBBK-RELATED"/>
    <property type="match status" value="1"/>
</dbReference>
<evidence type="ECO:0000313" key="5">
    <source>
        <dbReference type="Proteomes" id="UP000199411"/>
    </source>
</evidence>
<dbReference type="Proteomes" id="UP000199411">
    <property type="component" value="Unassembled WGS sequence"/>
</dbReference>
<keyword evidence="5" id="KW-1185">Reference proteome</keyword>
<dbReference type="PANTHER" id="PTHR46401:SF2">
    <property type="entry name" value="GLYCOSYLTRANSFERASE WBBK-RELATED"/>
    <property type="match status" value="1"/>
</dbReference>
<protein>
    <submittedName>
        <fullName evidence="4">UDP-glucose:(Heptosyl)LPS alpha-1,3-glucosyltransferase</fullName>
    </submittedName>
</protein>
<dbReference type="RefSeq" id="WP_092127916.1">
    <property type="nucleotide sequence ID" value="NZ_FMYU01000003.1"/>
</dbReference>
<accession>A0A1G6JT47</accession>
<dbReference type="Gene3D" id="3.40.50.2000">
    <property type="entry name" value="Glycogen Phosphorylase B"/>
    <property type="match status" value="2"/>
</dbReference>
<dbReference type="Pfam" id="PF13439">
    <property type="entry name" value="Glyco_transf_4"/>
    <property type="match status" value="1"/>
</dbReference>
<dbReference type="GO" id="GO:0016757">
    <property type="term" value="F:glycosyltransferase activity"/>
    <property type="evidence" value="ECO:0007669"/>
    <property type="project" value="InterPro"/>
</dbReference>
<reference evidence="5" key="1">
    <citation type="submission" date="2016-10" db="EMBL/GenBank/DDBJ databases">
        <authorList>
            <person name="Varghese N."/>
            <person name="Submissions S."/>
        </authorList>
    </citation>
    <scope>NUCLEOTIDE SEQUENCE [LARGE SCALE GENOMIC DNA]</scope>
    <source>
        <strain evidence="5">DSM 8415</strain>
    </source>
</reference>
<name>A0A1G6JT47_9BACT</name>
<dbReference type="InterPro" id="IPR028098">
    <property type="entry name" value="Glyco_trans_4-like_N"/>
</dbReference>
<dbReference type="GO" id="GO:0009103">
    <property type="term" value="P:lipopolysaccharide biosynthetic process"/>
    <property type="evidence" value="ECO:0007669"/>
    <property type="project" value="TreeGrafter"/>
</dbReference>
<organism evidence="4 5">
    <name type="scientific">Desulfurella multipotens</name>
    <dbReference type="NCBI Taxonomy" id="79269"/>
    <lineage>
        <taxon>Bacteria</taxon>
        <taxon>Pseudomonadati</taxon>
        <taxon>Campylobacterota</taxon>
        <taxon>Desulfurellia</taxon>
        <taxon>Desulfurellales</taxon>
        <taxon>Desulfurellaceae</taxon>
        <taxon>Desulfurella</taxon>
    </lineage>
</organism>
<evidence type="ECO:0000259" key="2">
    <source>
        <dbReference type="Pfam" id="PF00534"/>
    </source>
</evidence>
<feature type="domain" description="Glycosyltransferase subfamily 4-like N-terminal" evidence="3">
    <location>
        <begin position="14"/>
        <end position="187"/>
    </location>
</feature>
<evidence type="ECO:0000256" key="1">
    <source>
        <dbReference type="ARBA" id="ARBA00022679"/>
    </source>
</evidence>
<dbReference type="InterPro" id="IPR001296">
    <property type="entry name" value="Glyco_trans_1"/>
</dbReference>
<evidence type="ECO:0000313" key="4">
    <source>
        <dbReference type="EMBL" id="SDC21605.1"/>
    </source>
</evidence>
<sequence length="382" mass="44131">MKKVLLVYKKLSNYGGTERSIVYTAKELIEKGYSVKILASQVDKIDTSNLDIKVIKVPHWPSWLKLASFAIVSYIYIKKAQKDNYISYCFGNSIGCDILRVSGGTHKCYVKQAYLRHTNKLSLMLAKLKRNLSVYHWLLIYIQKKAFTYNNTKYFVVPSEYVKNQLIQGYNVDSSKIVIQYNKIDLKKFNPENKNKVFLKTLNLNQDKFYFLYVSTNFWLKGFFYLLDAFKIACKDKEFFARAHLIAVGQDSVNKFKAKAKKLSIENKISFFGKRNDLENFYKSSDCFVYPSLYDSAGFVIEEALACGLPVIASKFAGYSELVEKSKAGIVIDPTNLKEFSKVLLDFFYKKTDELKLMSSNASNFMVQLDKLENEDIFDRFG</sequence>
<gene>
    <name evidence="4" type="ORF">SAMN05660835_00468</name>
</gene>
<dbReference type="Pfam" id="PF00534">
    <property type="entry name" value="Glycos_transf_1"/>
    <property type="match status" value="1"/>
</dbReference>
<dbReference type="CDD" id="cd03801">
    <property type="entry name" value="GT4_PimA-like"/>
    <property type="match status" value="1"/>
</dbReference>
<dbReference type="OrthoDB" id="433681at2"/>
<proteinExistence type="predicted"/>
<keyword evidence="1 4" id="KW-0808">Transferase</keyword>
<feature type="domain" description="Glycosyl transferase family 1" evidence="2">
    <location>
        <begin position="201"/>
        <end position="362"/>
    </location>
</feature>
<dbReference type="SUPFAM" id="SSF53756">
    <property type="entry name" value="UDP-Glycosyltransferase/glycogen phosphorylase"/>
    <property type="match status" value="1"/>
</dbReference>
<evidence type="ECO:0000259" key="3">
    <source>
        <dbReference type="Pfam" id="PF13439"/>
    </source>
</evidence>
<dbReference type="EMBL" id="FMYU01000003">
    <property type="protein sequence ID" value="SDC21605.1"/>
    <property type="molecule type" value="Genomic_DNA"/>
</dbReference>
<dbReference type="AlphaFoldDB" id="A0A1G6JT47"/>